<proteinExistence type="predicted"/>
<keyword evidence="3" id="KW-1185">Reference proteome</keyword>
<feature type="region of interest" description="Disordered" evidence="1">
    <location>
        <begin position="1"/>
        <end position="80"/>
    </location>
</feature>
<dbReference type="Proteomes" id="UP001154114">
    <property type="component" value="Chromosome 11"/>
</dbReference>
<name>A0A9N8L3S5_CHRIL</name>
<evidence type="ECO:0000313" key="2">
    <source>
        <dbReference type="EMBL" id="CAD0199727.1"/>
    </source>
</evidence>
<dbReference type="EMBL" id="LR824014">
    <property type="protein sequence ID" value="CAD0199727.1"/>
    <property type="molecule type" value="Genomic_DNA"/>
</dbReference>
<feature type="region of interest" description="Disordered" evidence="1">
    <location>
        <begin position="157"/>
        <end position="177"/>
    </location>
</feature>
<accession>A0A9N8L3S5</accession>
<dbReference type="AlphaFoldDB" id="A0A9N8L3S5"/>
<sequence length="177" mass="19684">MRDHGGAAVARRRLHRLARARPRPPRLPLHAARLLPQIRPTHSKIPHRNYRQQPAGETGAVRTGRPSRAAGPAVPRRRGATGLNKKYSMICTYRVVGASRLRLFSKLGCNIGAKIIIQPQGSPAQCNKHKEAIFSRRKVGEEGSVCRLGLRARWRRPSAGDANNQANEARARHRIKA</sequence>
<evidence type="ECO:0000313" key="3">
    <source>
        <dbReference type="Proteomes" id="UP001154114"/>
    </source>
</evidence>
<feature type="compositionally biased region" description="Basic residues" evidence="1">
    <location>
        <begin position="10"/>
        <end position="24"/>
    </location>
</feature>
<feature type="compositionally biased region" description="Basic residues" evidence="1">
    <location>
        <begin position="41"/>
        <end position="50"/>
    </location>
</feature>
<organism evidence="2 3">
    <name type="scientific">Chrysodeixis includens</name>
    <name type="common">Soybean looper</name>
    <name type="synonym">Pseudoplusia includens</name>
    <dbReference type="NCBI Taxonomy" id="689277"/>
    <lineage>
        <taxon>Eukaryota</taxon>
        <taxon>Metazoa</taxon>
        <taxon>Ecdysozoa</taxon>
        <taxon>Arthropoda</taxon>
        <taxon>Hexapoda</taxon>
        <taxon>Insecta</taxon>
        <taxon>Pterygota</taxon>
        <taxon>Neoptera</taxon>
        <taxon>Endopterygota</taxon>
        <taxon>Lepidoptera</taxon>
        <taxon>Glossata</taxon>
        <taxon>Ditrysia</taxon>
        <taxon>Noctuoidea</taxon>
        <taxon>Noctuidae</taxon>
        <taxon>Plusiinae</taxon>
        <taxon>Chrysodeixis</taxon>
    </lineage>
</organism>
<gene>
    <name evidence="2" type="ORF">CINC_LOCUS1420</name>
</gene>
<feature type="compositionally biased region" description="Low complexity" evidence="1">
    <location>
        <begin position="64"/>
        <end position="74"/>
    </location>
</feature>
<evidence type="ECO:0000256" key="1">
    <source>
        <dbReference type="SAM" id="MobiDB-lite"/>
    </source>
</evidence>
<protein>
    <submittedName>
        <fullName evidence="2">Uncharacterized protein</fullName>
    </submittedName>
</protein>
<reference evidence="2" key="1">
    <citation type="submission" date="2021-12" db="EMBL/GenBank/DDBJ databases">
        <authorList>
            <person name="King R."/>
        </authorList>
    </citation>
    <scope>NUCLEOTIDE SEQUENCE</scope>
</reference>